<protein>
    <submittedName>
        <fullName evidence="3">ABC transporter substrate-binding protein</fullName>
    </submittedName>
</protein>
<dbReference type="InterPro" id="IPR002491">
    <property type="entry name" value="ABC_transptr_periplasmic_BD"/>
</dbReference>
<feature type="domain" description="Fe/B12 periplasmic-binding" evidence="2">
    <location>
        <begin position="43"/>
        <end position="316"/>
    </location>
</feature>
<gene>
    <name evidence="3" type="ORF">OQ497_00885</name>
</gene>
<feature type="signal peptide" evidence="1">
    <location>
        <begin position="1"/>
        <end position="21"/>
    </location>
</feature>
<sequence length="318" mass="35344">MMRSFLLSLITVSLFATTTQATTYPITVQSCGQPVTITHRPEHAVIHDINMADMAFALHLQPYISGFSGLSGWNKLTPAFKKQQENIPEIAPRYPTMEQLLAAKTDLFFAGWNYGMHPGGDVTPETLAAQGIPTLVLSESCFRNGQKPAPATLDLLYQDELRLGQVFDRETEAQALITGWKKRVAAVQHRLKNTTPLRVFLYDSGLSTPFTAGGYALASTLISMGGGENIFKDLPASWGNASWEAAALQDPEAILIIDYGQNRQNIFNFLQHHNLMSETQAIKNRKILFVRYDEMTPSPYNIDAIEKIASFLHPDVKL</sequence>
<dbReference type="EMBL" id="JAPIUZ010000001">
    <property type="protein sequence ID" value="MCX2562525.1"/>
    <property type="molecule type" value="Genomic_DNA"/>
</dbReference>
<dbReference type="Proteomes" id="UP001301152">
    <property type="component" value="Unassembled WGS sequence"/>
</dbReference>
<name>A0ABT3QB71_9PROT</name>
<accession>A0ABT3QB71</accession>
<dbReference type="PANTHER" id="PTHR30535">
    <property type="entry name" value="VITAMIN B12-BINDING PROTEIN"/>
    <property type="match status" value="1"/>
</dbReference>
<dbReference type="RefSeq" id="WP_242005213.1">
    <property type="nucleotide sequence ID" value="NZ_JAPIUZ010000001.1"/>
</dbReference>
<keyword evidence="4" id="KW-1185">Reference proteome</keyword>
<dbReference type="PROSITE" id="PS51257">
    <property type="entry name" value="PROKAR_LIPOPROTEIN"/>
    <property type="match status" value="1"/>
</dbReference>
<dbReference type="SUPFAM" id="SSF53807">
    <property type="entry name" value="Helical backbone' metal receptor"/>
    <property type="match status" value="1"/>
</dbReference>
<dbReference type="Pfam" id="PF01497">
    <property type="entry name" value="Peripla_BP_2"/>
    <property type="match status" value="1"/>
</dbReference>
<dbReference type="CDD" id="cd01148">
    <property type="entry name" value="TroA_a"/>
    <property type="match status" value="1"/>
</dbReference>
<reference evidence="3 4" key="1">
    <citation type="submission" date="2022-11" db="EMBL/GenBank/DDBJ databases">
        <title>Genome sequencing of Acetobacter type strain.</title>
        <authorList>
            <person name="Heo J."/>
            <person name="Lee D."/>
            <person name="Han B.-H."/>
            <person name="Hong S.-B."/>
            <person name="Kwon S.-W."/>
        </authorList>
    </citation>
    <scope>NUCLEOTIDE SEQUENCE [LARGE SCALE GENOMIC DNA]</scope>
    <source>
        <strain evidence="3 4">KACC 21253</strain>
    </source>
</reference>
<evidence type="ECO:0000256" key="1">
    <source>
        <dbReference type="SAM" id="SignalP"/>
    </source>
</evidence>
<comment type="caution">
    <text evidence="3">The sequence shown here is derived from an EMBL/GenBank/DDBJ whole genome shotgun (WGS) entry which is preliminary data.</text>
</comment>
<proteinExistence type="predicted"/>
<dbReference type="PANTHER" id="PTHR30535:SF7">
    <property type="entry name" value="IRON(III) DICITRATE-BINDING PROTEIN"/>
    <property type="match status" value="1"/>
</dbReference>
<dbReference type="Gene3D" id="3.40.50.1980">
    <property type="entry name" value="Nitrogenase molybdenum iron protein domain"/>
    <property type="match status" value="2"/>
</dbReference>
<evidence type="ECO:0000313" key="4">
    <source>
        <dbReference type="Proteomes" id="UP001301152"/>
    </source>
</evidence>
<evidence type="ECO:0000313" key="3">
    <source>
        <dbReference type="EMBL" id="MCX2562525.1"/>
    </source>
</evidence>
<evidence type="ECO:0000259" key="2">
    <source>
        <dbReference type="PROSITE" id="PS50983"/>
    </source>
</evidence>
<dbReference type="InterPro" id="IPR050902">
    <property type="entry name" value="ABC_Transporter_SBP"/>
</dbReference>
<keyword evidence="1" id="KW-0732">Signal</keyword>
<organism evidence="3 4">
    <name type="scientific">Acetobacter thailandicus</name>
    <dbReference type="NCBI Taxonomy" id="1502842"/>
    <lineage>
        <taxon>Bacteria</taxon>
        <taxon>Pseudomonadati</taxon>
        <taxon>Pseudomonadota</taxon>
        <taxon>Alphaproteobacteria</taxon>
        <taxon>Acetobacterales</taxon>
        <taxon>Acetobacteraceae</taxon>
        <taxon>Acetobacter</taxon>
    </lineage>
</organism>
<feature type="chain" id="PRO_5047451467" evidence="1">
    <location>
        <begin position="22"/>
        <end position="318"/>
    </location>
</feature>
<dbReference type="PROSITE" id="PS50983">
    <property type="entry name" value="FE_B12_PBP"/>
    <property type="match status" value="1"/>
</dbReference>